<evidence type="ECO:0000313" key="3">
    <source>
        <dbReference type="Proteomes" id="UP000198892"/>
    </source>
</evidence>
<keyword evidence="1" id="KW-1133">Transmembrane helix</keyword>
<dbReference type="EMBL" id="FOXD01000002">
    <property type="protein sequence ID" value="SFP02717.1"/>
    <property type="molecule type" value="Genomic_DNA"/>
</dbReference>
<accession>A0A1I5LZY7</accession>
<keyword evidence="1" id="KW-0812">Transmembrane</keyword>
<proteinExistence type="predicted"/>
<keyword evidence="1" id="KW-0472">Membrane</keyword>
<dbReference type="RefSeq" id="WP_170840907.1">
    <property type="nucleotide sequence ID" value="NZ_FOXD01000002.1"/>
</dbReference>
<reference evidence="3" key="1">
    <citation type="submission" date="2016-10" db="EMBL/GenBank/DDBJ databases">
        <authorList>
            <person name="Varghese N."/>
            <person name="Submissions S."/>
        </authorList>
    </citation>
    <scope>NUCLEOTIDE SEQUENCE [LARGE SCALE GENOMIC DNA]</scope>
    <source>
        <strain evidence="3">S7</strain>
    </source>
</reference>
<evidence type="ECO:0000256" key="1">
    <source>
        <dbReference type="SAM" id="Phobius"/>
    </source>
</evidence>
<dbReference type="InterPro" id="IPR035211">
    <property type="entry name" value="DUF5325"/>
</dbReference>
<protein>
    <submittedName>
        <fullName evidence="2">Uncharacterized protein</fullName>
    </submittedName>
</protein>
<dbReference type="Pfam" id="PF17259">
    <property type="entry name" value="DUF5325"/>
    <property type="match status" value="1"/>
</dbReference>
<dbReference type="STRING" id="1884432.SAMN05518683_10235"/>
<organism evidence="2 3">
    <name type="scientific">Salibacterium halotolerans</name>
    <dbReference type="NCBI Taxonomy" id="1884432"/>
    <lineage>
        <taxon>Bacteria</taxon>
        <taxon>Bacillati</taxon>
        <taxon>Bacillota</taxon>
        <taxon>Bacilli</taxon>
        <taxon>Bacillales</taxon>
        <taxon>Bacillaceae</taxon>
    </lineage>
</organism>
<feature type="transmembrane region" description="Helical" evidence="1">
    <location>
        <begin position="31"/>
        <end position="48"/>
    </location>
</feature>
<dbReference type="Proteomes" id="UP000198892">
    <property type="component" value="Unassembled WGS sequence"/>
</dbReference>
<name>A0A1I5LZY7_9BACI</name>
<dbReference type="AlphaFoldDB" id="A0A1I5LZY7"/>
<gene>
    <name evidence="2" type="ORF">SAMN05518683_10235</name>
</gene>
<evidence type="ECO:0000313" key="2">
    <source>
        <dbReference type="EMBL" id="SFP02717.1"/>
    </source>
</evidence>
<feature type="transmembrane region" description="Helical" evidence="1">
    <location>
        <begin position="7"/>
        <end position="25"/>
    </location>
</feature>
<sequence>MKEIKWSYLILAVIAALSTASFGIAVAEKSLLIAICCALGLGLSYAAARRLRAGSSR</sequence>
<keyword evidence="3" id="KW-1185">Reference proteome</keyword>